<protein>
    <recommendedName>
        <fullName evidence="1">Fibronectin type-III domain-containing protein</fullName>
    </recommendedName>
</protein>
<dbReference type="RefSeq" id="WP_270128655.1">
    <property type="nucleotide sequence ID" value="NZ_CP115396.1"/>
</dbReference>
<keyword evidence="3" id="KW-1185">Reference proteome</keyword>
<dbReference type="SUPFAM" id="SSF49265">
    <property type="entry name" value="Fibronectin type III"/>
    <property type="match status" value="1"/>
</dbReference>
<dbReference type="EMBL" id="CP115396">
    <property type="protein sequence ID" value="WBO86065.1"/>
    <property type="molecule type" value="Genomic_DNA"/>
</dbReference>
<feature type="domain" description="Fibronectin type-III" evidence="1">
    <location>
        <begin position="215"/>
        <end position="306"/>
    </location>
</feature>
<gene>
    <name evidence="2" type="ORF">O9Z63_07370</name>
</gene>
<dbReference type="PROSITE" id="PS50853">
    <property type="entry name" value="FN3"/>
    <property type="match status" value="1"/>
</dbReference>
<evidence type="ECO:0000313" key="3">
    <source>
        <dbReference type="Proteomes" id="UP001211872"/>
    </source>
</evidence>
<accession>A0ABY7PT28</accession>
<dbReference type="InterPro" id="IPR036116">
    <property type="entry name" value="FN3_sf"/>
</dbReference>
<dbReference type="InterPro" id="IPR003961">
    <property type="entry name" value="FN3_dom"/>
</dbReference>
<sequence length="827" mass="86370">MGVPGAALGVDNDVYTDTASGYEYQKVAGAWVFRLAKKGAAGTTPVKGTDYVDGEDGIDGTQVYSESYAPGPTTGGQEGFLWYHLKSLAAYDMYKYIDGQWILVFRKAEGATTPTPSALAATLTISAASVAAGTAVAYTAGASGGTAPYSYAVTATNTATGATVSIGSAATGNWTPSAAGSYDIASTVTDAVNATKISPVRNLTVTAAAATTLAAPADPLATPTSSTALNVAASSVANATGYKLFRSPASGGAFVQVGGTLSSPSYADTGLSASTTYYYKWQALGNGTTYADSPQGAQFSGTTQAATAPPTGSVNQFRISYPGQSNEHSQGLKAPFLAGGHLAGITPAITREFQRSMVANGSAVQKLQMGVNDYSSGATATGHPNWFGAVVPYSQAWENAGPGMLATARYSLDGTDITKFTKQGAPVYGGGFDNSAYNEIKRQILLLKEWWLAQGLPLTSAEVVWDCNQGETWADLPNWGPELAQIWADLKADCGLPDGGRESVTLTQTQTDSHDNTQARANIQAFADSRPKCLAVDAIGYNLHDNLHHWDAFSHLKHGEEKVKALNGQQPTRWYISAVQSCGANTTGTPKQAASTVSKAQANADATALLVCTPTGGGTPPATSDADPDYPYLTRKKQEFTADVVGIAINPSNTMTATAGANGIQRYAKTRFAIGPSTANPLIGYIEWQLTDAVGSAQQGLNTYLFGVKDSVPVYSNDLDDLTFASYVKVSTGNNGVNGFGVNLYTPGNNPGYDMRAGVGDRVRIVFTQTKTQLVKLGATRAQDIILFDNYARAANGATLYQIMSWLYADTQVADIYIGAASLVTLA</sequence>
<evidence type="ECO:0000313" key="2">
    <source>
        <dbReference type="EMBL" id="WBO86065.1"/>
    </source>
</evidence>
<evidence type="ECO:0000259" key="1">
    <source>
        <dbReference type="PROSITE" id="PS50853"/>
    </source>
</evidence>
<reference evidence="2 3" key="1">
    <citation type="journal article" date="2011" name="Int. J. Syst. Evol. Microbiol.">
        <title>Hymenobacter yonginensis sp. nov., isolated from a mesotrophic artificial lake.</title>
        <authorList>
            <person name="Joung Y."/>
            <person name="Cho S.H."/>
            <person name="Kim H."/>
            <person name="Kim S.B."/>
            <person name="Joh K."/>
        </authorList>
    </citation>
    <scope>NUCLEOTIDE SEQUENCE [LARGE SCALE GENOMIC DNA]</scope>
    <source>
        <strain evidence="2 3">KCTC 22745</strain>
    </source>
</reference>
<dbReference type="Gene3D" id="2.60.40.10">
    <property type="entry name" value="Immunoglobulins"/>
    <property type="match status" value="1"/>
</dbReference>
<organism evidence="2 3">
    <name type="scientific">Hymenobacter yonginensis</name>
    <dbReference type="NCBI Taxonomy" id="748197"/>
    <lineage>
        <taxon>Bacteria</taxon>
        <taxon>Pseudomonadati</taxon>
        <taxon>Bacteroidota</taxon>
        <taxon>Cytophagia</taxon>
        <taxon>Cytophagales</taxon>
        <taxon>Hymenobacteraceae</taxon>
        <taxon>Hymenobacter</taxon>
    </lineage>
</organism>
<name>A0ABY7PT28_9BACT</name>
<dbReference type="Proteomes" id="UP001211872">
    <property type="component" value="Chromosome"/>
</dbReference>
<proteinExistence type="predicted"/>
<dbReference type="InterPro" id="IPR013783">
    <property type="entry name" value="Ig-like_fold"/>
</dbReference>